<proteinExistence type="predicted"/>
<name>A0A562WS54_9BACT</name>
<protein>
    <submittedName>
        <fullName evidence="1">Uncharacterized protein</fullName>
    </submittedName>
</protein>
<evidence type="ECO:0000313" key="1">
    <source>
        <dbReference type="EMBL" id="TWJ33415.1"/>
    </source>
</evidence>
<gene>
    <name evidence="1" type="ORF">JN12_00089</name>
</gene>
<comment type="caution">
    <text evidence="1">The sequence shown here is derived from an EMBL/GenBank/DDBJ whole genome shotgun (WGS) entry which is preliminary data.</text>
</comment>
<evidence type="ECO:0000313" key="2">
    <source>
        <dbReference type="Proteomes" id="UP000319449"/>
    </source>
</evidence>
<sequence length="167" mass="18890">MFIGFLQQEQTANLLLKHPFPKESQYATEELVHVNTIYWPGNRHLPSNRWVARNYHMGMVPIDTLETGMVLATDVQDSTGRLLLGSGVELTQKHLVIFRTWGVEEADIAGIDDVDRSVPLPPEVTQSQLEETEQSLTSLFRHANTNHPAIRELLRLAAISKILHGHH</sequence>
<dbReference type="EMBL" id="VLLN01000001">
    <property type="protein sequence ID" value="TWJ33415.1"/>
    <property type="molecule type" value="Genomic_DNA"/>
</dbReference>
<dbReference type="AlphaFoldDB" id="A0A562WS54"/>
<keyword evidence="2" id="KW-1185">Reference proteome</keyword>
<reference evidence="1 2" key="1">
    <citation type="submission" date="2019-07" db="EMBL/GenBank/DDBJ databases">
        <title>Genomic Encyclopedia of Archaeal and Bacterial Type Strains, Phase II (KMG-II): from individual species to whole genera.</title>
        <authorList>
            <person name="Goeker M."/>
        </authorList>
    </citation>
    <scope>NUCLEOTIDE SEQUENCE [LARGE SCALE GENOMIC DNA]</scope>
    <source>
        <strain evidence="1 2">ATCC BAA-1139</strain>
    </source>
</reference>
<organism evidence="1 2">
    <name type="scientific">Geobacter argillaceus</name>
    <dbReference type="NCBI Taxonomy" id="345631"/>
    <lineage>
        <taxon>Bacteria</taxon>
        <taxon>Pseudomonadati</taxon>
        <taxon>Thermodesulfobacteriota</taxon>
        <taxon>Desulfuromonadia</taxon>
        <taxon>Geobacterales</taxon>
        <taxon>Geobacteraceae</taxon>
        <taxon>Geobacter</taxon>
    </lineage>
</organism>
<accession>A0A562WS54</accession>
<dbReference type="Proteomes" id="UP000319449">
    <property type="component" value="Unassembled WGS sequence"/>
</dbReference>